<dbReference type="EMBL" id="MN739459">
    <property type="protein sequence ID" value="QHT05759.1"/>
    <property type="molecule type" value="Genomic_DNA"/>
</dbReference>
<evidence type="ECO:0000256" key="2">
    <source>
        <dbReference type="ARBA" id="ARBA00022598"/>
    </source>
</evidence>
<keyword evidence="5" id="KW-0234">DNA repair</keyword>
<dbReference type="PANTHER" id="PTHR47810:SF1">
    <property type="entry name" value="DNA LIGASE B"/>
    <property type="match status" value="1"/>
</dbReference>
<dbReference type="PROSITE" id="PS50160">
    <property type="entry name" value="DNA_LIGASE_A3"/>
    <property type="match status" value="1"/>
</dbReference>
<dbReference type="SUPFAM" id="SSF50249">
    <property type="entry name" value="Nucleic acid-binding proteins"/>
    <property type="match status" value="1"/>
</dbReference>
<name>A0A6C0CPZ1_9ZZZZ</name>
<dbReference type="GO" id="GO:0006281">
    <property type="term" value="P:DNA repair"/>
    <property type="evidence" value="ECO:0007669"/>
    <property type="project" value="UniProtKB-KW"/>
</dbReference>
<dbReference type="GO" id="GO:0006260">
    <property type="term" value="P:DNA replication"/>
    <property type="evidence" value="ECO:0007669"/>
    <property type="project" value="UniProtKB-KW"/>
</dbReference>
<keyword evidence="3" id="KW-0235">DNA replication</keyword>
<proteinExistence type="predicted"/>
<dbReference type="InterPro" id="IPR012340">
    <property type="entry name" value="NA-bd_OB-fold"/>
</dbReference>
<organism evidence="7">
    <name type="scientific">viral metagenome</name>
    <dbReference type="NCBI Taxonomy" id="1070528"/>
    <lineage>
        <taxon>unclassified sequences</taxon>
        <taxon>metagenomes</taxon>
        <taxon>organismal metagenomes</taxon>
    </lineage>
</organism>
<sequence length="335" mass="38943">MERLIKRDKHDHERYVDIKVEDLKNGTADIVKVSGIVGSDKFSVSRTNVKTGYEKALKRAQTMWNNEHTKCNQVLPMLANKWEDRQKYISEPFYVQPKLDGIRLLVSKDGGISRTGKIIPGTKILGKGLEAGQYVDGEAFDPNLNFEELTSTFKTNPLKLKFHVFDFFDLRAEALARDKMTFEQRWEYVKDSIYNPHYEYVKTTLVKSKKDLPLIHQKHIEEGHEGTMIRDRFSVYEVGQRSNYLLKHKDFQTEEYEITGAKTGHGRDADAVVWVCKTQDGQQFNVRPEGTIIQREEDYKNHEKYIGKMLTVRFQNLTSLGIPRFPVGIVIRDYE</sequence>
<dbReference type="GO" id="GO:0003910">
    <property type="term" value="F:DNA ligase (ATP) activity"/>
    <property type="evidence" value="ECO:0007669"/>
    <property type="project" value="InterPro"/>
</dbReference>
<comment type="cofactor">
    <cofactor evidence="1">
        <name>a divalent metal cation</name>
        <dbReference type="ChEBI" id="CHEBI:60240"/>
    </cofactor>
</comment>
<protein>
    <recommendedName>
        <fullName evidence="6">ATP-dependent DNA ligase family profile domain-containing protein</fullName>
    </recommendedName>
</protein>
<evidence type="ECO:0000256" key="5">
    <source>
        <dbReference type="ARBA" id="ARBA00023204"/>
    </source>
</evidence>
<dbReference type="AlphaFoldDB" id="A0A6C0CPZ1"/>
<dbReference type="Gene3D" id="3.30.1490.70">
    <property type="match status" value="1"/>
</dbReference>
<feature type="domain" description="ATP-dependent DNA ligase family profile" evidence="6">
    <location>
        <begin position="153"/>
        <end position="273"/>
    </location>
</feature>
<dbReference type="InterPro" id="IPR029319">
    <property type="entry name" value="DNA_ligase_OB"/>
</dbReference>
<evidence type="ECO:0000256" key="4">
    <source>
        <dbReference type="ARBA" id="ARBA00022763"/>
    </source>
</evidence>
<evidence type="ECO:0000256" key="1">
    <source>
        <dbReference type="ARBA" id="ARBA00001968"/>
    </source>
</evidence>
<dbReference type="SUPFAM" id="SSF56091">
    <property type="entry name" value="DNA ligase/mRNA capping enzyme, catalytic domain"/>
    <property type="match status" value="1"/>
</dbReference>
<keyword evidence="4" id="KW-0227">DNA damage</keyword>
<evidence type="ECO:0000256" key="3">
    <source>
        <dbReference type="ARBA" id="ARBA00022705"/>
    </source>
</evidence>
<evidence type="ECO:0000259" key="6">
    <source>
        <dbReference type="PROSITE" id="PS50160"/>
    </source>
</evidence>
<evidence type="ECO:0000313" key="7">
    <source>
        <dbReference type="EMBL" id="QHT05759.1"/>
    </source>
</evidence>
<dbReference type="Pfam" id="PF01068">
    <property type="entry name" value="DNA_ligase_A_M"/>
    <property type="match status" value="1"/>
</dbReference>
<keyword evidence="2" id="KW-0436">Ligase</keyword>
<dbReference type="PANTHER" id="PTHR47810">
    <property type="entry name" value="DNA LIGASE"/>
    <property type="match status" value="1"/>
</dbReference>
<dbReference type="Pfam" id="PF14743">
    <property type="entry name" value="DNA_ligase_OB_2"/>
    <property type="match status" value="1"/>
</dbReference>
<accession>A0A6C0CPZ1</accession>
<reference evidence="7" key="1">
    <citation type="journal article" date="2020" name="Nature">
        <title>Giant virus diversity and host interactions through global metagenomics.</title>
        <authorList>
            <person name="Schulz F."/>
            <person name="Roux S."/>
            <person name="Paez-Espino D."/>
            <person name="Jungbluth S."/>
            <person name="Walsh D.A."/>
            <person name="Denef V.J."/>
            <person name="McMahon K.D."/>
            <person name="Konstantinidis K.T."/>
            <person name="Eloe-Fadrosh E.A."/>
            <person name="Kyrpides N.C."/>
            <person name="Woyke T."/>
        </authorList>
    </citation>
    <scope>NUCLEOTIDE SEQUENCE</scope>
    <source>
        <strain evidence="7">GVMAG-M-3300021389-45</strain>
    </source>
</reference>
<dbReference type="Gene3D" id="3.30.470.30">
    <property type="entry name" value="DNA ligase/mRNA capping enzyme"/>
    <property type="match status" value="1"/>
</dbReference>
<dbReference type="InterPro" id="IPR012310">
    <property type="entry name" value="DNA_ligase_ATP-dep_cent"/>
</dbReference>
<dbReference type="GO" id="GO:0005524">
    <property type="term" value="F:ATP binding"/>
    <property type="evidence" value="ECO:0007669"/>
    <property type="project" value="InterPro"/>
</dbReference>
<dbReference type="GO" id="GO:0006310">
    <property type="term" value="P:DNA recombination"/>
    <property type="evidence" value="ECO:0007669"/>
    <property type="project" value="InterPro"/>
</dbReference>
<dbReference type="InterPro" id="IPR050326">
    <property type="entry name" value="NAD_dep_DNA_ligaseB"/>
</dbReference>